<organism evidence="1">
    <name type="scientific">Arundo donax</name>
    <name type="common">Giant reed</name>
    <name type="synonym">Donax arundinaceus</name>
    <dbReference type="NCBI Taxonomy" id="35708"/>
    <lineage>
        <taxon>Eukaryota</taxon>
        <taxon>Viridiplantae</taxon>
        <taxon>Streptophyta</taxon>
        <taxon>Embryophyta</taxon>
        <taxon>Tracheophyta</taxon>
        <taxon>Spermatophyta</taxon>
        <taxon>Magnoliopsida</taxon>
        <taxon>Liliopsida</taxon>
        <taxon>Poales</taxon>
        <taxon>Poaceae</taxon>
        <taxon>PACMAD clade</taxon>
        <taxon>Arundinoideae</taxon>
        <taxon>Arundineae</taxon>
        <taxon>Arundo</taxon>
    </lineage>
</organism>
<proteinExistence type="predicted"/>
<accession>A0A0A9FHD8</accession>
<dbReference type="AlphaFoldDB" id="A0A0A9FHD8"/>
<dbReference type="EMBL" id="GBRH01187287">
    <property type="protein sequence ID" value="JAE10609.1"/>
    <property type="molecule type" value="Transcribed_RNA"/>
</dbReference>
<reference evidence="1" key="2">
    <citation type="journal article" date="2015" name="Data Brief">
        <title>Shoot transcriptome of the giant reed, Arundo donax.</title>
        <authorList>
            <person name="Barrero R.A."/>
            <person name="Guerrero F.D."/>
            <person name="Moolhuijzen P."/>
            <person name="Goolsby J.A."/>
            <person name="Tidwell J."/>
            <person name="Bellgard S.E."/>
            <person name="Bellgard M.I."/>
        </authorList>
    </citation>
    <scope>NUCLEOTIDE SEQUENCE</scope>
    <source>
        <tissue evidence="1">Shoot tissue taken approximately 20 cm above the soil surface</tissue>
    </source>
</reference>
<evidence type="ECO:0000313" key="1">
    <source>
        <dbReference type="EMBL" id="JAE10609.1"/>
    </source>
</evidence>
<reference evidence="1" key="1">
    <citation type="submission" date="2014-09" db="EMBL/GenBank/DDBJ databases">
        <authorList>
            <person name="Magalhaes I.L.F."/>
            <person name="Oliveira U."/>
            <person name="Santos F.R."/>
            <person name="Vidigal T.H.D.A."/>
            <person name="Brescovit A.D."/>
            <person name="Santos A.J."/>
        </authorList>
    </citation>
    <scope>NUCLEOTIDE SEQUENCE</scope>
    <source>
        <tissue evidence="1">Shoot tissue taken approximately 20 cm above the soil surface</tissue>
    </source>
</reference>
<protein>
    <submittedName>
        <fullName evidence="1">Uncharacterized protein</fullName>
    </submittedName>
</protein>
<sequence length="58" mass="6557">MPSCILNKSRLLGVNDKQHISTCSRVLKLPSFGYLRPVWCGCLQDTKYTTPLLKELCS</sequence>
<name>A0A0A9FHD8_ARUDO</name>